<dbReference type="NCBIfam" id="NF003802">
    <property type="entry name" value="PRK05388.1"/>
    <property type="match status" value="1"/>
</dbReference>
<proteinExistence type="inferred from homology"/>
<keyword evidence="3 9" id="KW-0028">Amino-acid biosynthesis</keyword>
<feature type="binding site" evidence="9">
    <location>
        <position position="339"/>
    </location>
    <ligand>
        <name>substrate</name>
    </ligand>
</feature>
<gene>
    <name evidence="10" type="ORF">BB559_000530</name>
</gene>
<comment type="caution">
    <text evidence="10">The sequence shown here is derived from an EMBL/GenBank/DDBJ whole genome shotgun (WGS) entry which is preliminary data.</text>
</comment>
<keyword evidence="8 9" id="KW-0012">Acyltransferase</keyword>
<dbReference type="PANTHER" id="PTHR23100">
    <property type="entry name" value="ARGININE BIOSYNTHESIS BIFUNCTIONAL PROTEIN ARGJ"/>
    <property type="match status" value="1"/>
</dbReference>
<dbReference type="EMBL" id="MBFT01000026">
    <property type="protein sequence ID" value="PVU99617.1"/>
    <property type="molecule type" value="Genomic_DNA"/>
</dbReference>
<evidence type="ECO:0000256" key="9">
    <source>
        <dbReference type="HAMAP-Rule" id="MF_03124"/>
    </source>
</evidence>
<comment type="PTM">
    <text evidence="9">The alpha and beta chains are autoproteolytically processed from a single precursor protein within the mitochondrion.</text>
</comment>
<dbReference type="GO" id="GO:0004358">
    <property type="term" value="F:L-glutamate N-acetyltransferase activity, acting on acetyl-L-ornithine as donor"/>
    <property type="evidence" value="ECO:0007669"/>
    <property type="project" value="UniProtKB-UniRule"/>
</dbReference>
<feature type="binding site" evidence="9">
    <location>
        <position position="210"/>
    </location>
    <ligand>
        <name>substrate</name>
    </ligand>
</feature>
<dbReference type="EC" id="2.3.1.1" evidence="9"/>
<protein>
    <recommendedName>
        <fullName evidence="9">Arginine biosynthesis bifunctional protein ArgJ, mitochondrial</fullName>
    </recommendedName>
    <domain>
        <recommendedName>
            <fullName evidence="9">Glutamate N-acetyltransferase</fullName>
            <shortName evidence="9">GAT</shortName>
            <ecNumber evidence="9">2.3.1.35</ecNumber>
        </recommendedName>
        <alternativeName>
            <fullName evidence="9">Ornithine acetyltransferase</fullName>
            <shortName evidence="9">OATase</shortName>
        </alternativeName>
        <alternativeName>
            <fullName evidence="9">Ornithine transacetylase</fullName>
        </alternativeName>
    </domain>
    <domain>
        <recommendedName>
            <fullName evidence="9">Amino-acid acetyltransferase</fullName>
            <ecNumber evidence="9">2.3.1.1</ecNumber>
        </recommendedName>
        <alternativeName>
            <fullName evidence="9">N-acetylglutamate synthase</fullName>
            <shortName evidence="9">AGS</shortName>
        </alternativeName>
    </domain>
    <component>
        <recommendedName>
            <fullName evidence="9">Arginine biosynthesis bifunctional protein ArgJ alpha chain</fullName>
        </recommendedName>
    </component>
    <component>
        <recommendedName>
            <fullName evidence="9">Arginine biosynthesis bifunctional protein ArgJ beta chain</fullName>
        </recommendedName>
    </component>
</protein>
<evidence type="ECO:0000256" key="7">
    <source>
        <dbReference type="ARBA" id="ARBA00023268"/>
    </source>
</evidence>
<dbReference type="CDD" id="cd02152">
    <property type="entry name" value="OAT"/>
    <property type="match status" value="1"/>
</dbReference>
<accession>A0A2T9Z4T9</accession>
<dbReference type="Pfam" id="PF01960">
    <property type="entry name" value="ArgJ"/>
    <property type="match status" value="1"/>
</dbReference>
<feature type="binding site" evidence="9">
    <location>
        <position position="472"/>
    </location>
    <ligand>
        <name>substrate</name>
    </ligand>
</feature>
<evidence type="ECO:0000256" key="3">
    <source>
        <dbReference type="ARBA" id="ARBA00022605"/>
    </source>
</evidence>
<evidence type="ECO:0000313" key="10">
    <source>
        <dbReference type="EMBL" id="PVU99617.1"/>
    </source>
</evidence>
<feature type="site" description="Cleavage; by autolysis" evidence="9">
    <location>
        <begin position="248"/>
        <end position="249"/>
    </location>
</feature>
<comment type="catalytic activity">
    <reaction evidence="9">
        <text>N(2)-acetyl-L-ornithine + L-glutamate = N-acetyl-L-glutamate + L-ornithine</text>
        <dbReference type="Rhea" id="RHEA:15349"/>
        <dbReference type="ChEBI" id="CHEBI:29985"/>
        <dbReference type="ChEBI" id="CHEBI:44337"/>
        <dbReference type="ChEBI" id="CHEBI:46911"/>
        <dbReference type="ChEBI" id="CHEBI:57805"/>
        <dbReference type="EC" id="2.3.1.35"/>
    </reaction>
</comment>
<dbReference type="HAMAP" id="MF_01106">
    <property type="entry name" value="ArgJ"/>
    <property type="match status" value="1"/>
</dbReference>
<dbReference type="GO" id="GO:0006592">
    <property type="term" value="P:ornithine biosynthetic process"/>
    <property type="evidence" value="ECO:0007669"/>
    <property type="project" value="TreeGrafter"/>
</dbReference>
<evidence type="ECO:0000313" key="11">
    <source>
        <dbReference type="Proteomes" id="UP000245699"/>
    </source>
</evidence>
<feature type="binding site" evidence="9">
    <location>
        <position position="238"/>
    </location>
    <ligand>
        <name>substrate</name>
    </ligand>
</feature>
<dbReference type="Gene3D" id="3.10.20.340">
    <property type="entry name" value="ArgJ beta chain, C-terminal domain"/>
    <property type="match status" value="1"/>
</dbReference>
<feature type="site" description="Involved in the stabilization of negative charge on the oxyanion by the formation of the oxyanion hole" evidence="9">
    <location>
        <position position="172"/>
    </location>
</feature>
<dbReference type="GO" id="GO:0006526">
    <property type="term" value="P:L-arginine biosynthetic process"/>
    <property type="evidence" value="ECO:0007669"/>
    <property type="project" value="UniProtKB-UniRule"/>
</dbReference>
<comment type="pathway">
    <text evidence="9">Amino-acid biosynthesis; L-arginine biosynthesis; L-ornithine and N-acetyl-L-glutamate from L-glutamate and N(2)-acetyl-L-ornithine (cyclic): step 1/1.</text>
</comment>
<dbReference type="Gene3D" id="3.60.70.12">
    <property type="entry name" value="L-amino peptidase D-ALA esterase/amidase"/>
    <property type="match status" value="1"/>
</dbReference>
<feature type="site" description="Involved in the stabilization of negative charge on the oxyanion by the formation of the oxyanion hole" evidence="9">
    <location>
        <position position="171"/>
    </location>
</feature>
<dbReference type="InterPro" id="IPR016117">
    <property type="entry name" value="ArgJ-like_dom_sf"/>
</dbReference>
<comment type="subunit">
    <text evidence="9">Heterodimer of an alpha and a beta chain.</text>
</comment>
<feature type="binding site" evidence="9">
    <location>
        <position position="249"/>
    </location>
    <ligand>
        <name>substrate</name>
    </ligand>
</feature>
<dbReference type="UniPathway" id="UPA00068">
    <property type="reaction ID" value="UER00106"/>
</dbReference>
<dbReference type="Proteomes" id="UP000245699">
    <property type="component" value="Unassembled WGS sequence"/>
</dbReference>
<dbReference type="STRING" id="61424.A0A2T9Z4T9"/>
<keyword evidence="2 9" id="KW-0055">Arginine biosynthesis</keyword>
<evidence type="ECO:0000256" key="5">
    <source>
        <dbReference type="ARBA" id="ARBA00022813"/>
    </source>
</evidence>
<keyword evidence="4 9" id="KW-0808">Transferase</keyword>
<comment type="similarity">
    <text evidence="1 9">Belongs to the ArgJ family.</text>
</comment>
<dbReference type="PANTHER" id="PTHR23100:SF0">
    <property type="entry name" value="ARGININE BIOSYNTHESIS BIFUNCTIONAL PROTEIN ARGJ, MITOCHONDRIAL"/>
    <property type="match status" value="1"/>
</dbReference>
<comment type="catalytic activity">
    <reaction evidence="9">
        <text>L-glutamate + acetyl-CoA = N-acetyl-L-glutamate + CoA + H(+)</text>
        <dbReference type="Rhea" id="RHEA:24292"/>
        <dbReference type="ChEBI" id="CHEBI:15378"/>
        <dbReference type="ChEBI" id="CHEBI:29985"/>
        <dbReference type="ChEBI" id="CHEBI:44337"/>
        <dbReference type="ChEBI" id="CHEBI:57287"/>
        <dbReference type="ChEBI" id="CHEBI:57288"/>
        <dbReference type="EC" id="2.3.1.1"/>
    </reaction>
</comment>
<dbReference type="GO" id="GO:0004042">
    <property type="term" value="F:L-glutamate N-acetyltransferase activity"/>
    <property type="evidence" value="ECO:0007669"/>
    <property type="project" value="UniProtKB-UniRule"/>
</dbReference>
<sequence>MNLLVRQKFTALKHSRILPLSFFSMKYSDLSAFPETKRKYIPTSGIYPKGFLVGSLHCGIKKNKNKDLTLILSTKPCTASAVFTKNQVVAAPVEIDRKLLNEIRELNKDHIRSIIVNSGVANSVTGELGYKNGKLMAEAADKYIDQFDSKTNRHIENNPEKLLSKSLIMSTGVIGQQLPIEKITTGVKQLEGKLGDSHAHWMEAAAGFMTTDTFPKIMSKEFELPSRKGKYRFCGIAKGAGMIHPNMATLLATVTTDASITQSLLDKALSYAADKSFNSITVDGDTSTNDTVAILANGLASTENSPWKISTEDQDFESFKTNLSDFMKDLAILVVRDGEGATKFIKINVQGAETVQQAHTVGMSIATSPLVKTAFYGMDANWGRILCAAGYSSAKINPQKIGLSLIPSDNSPPMELVKNGQPLPLDEDRALSILKLEDIGVEVTLGMGNESATVFTCDFSHEYITINGSYRS</sequence>
<evidence type="ECO:0000256" key="1">
    <source>
        <dbReference type="ARBA" id="ARBA00006774"/>
    </source>
</evidence>
<organism evidence="10 11">
    <name type="scientific">Furculomyces boomerangus</name>
    <dbReference type="NCBI Taxonomy" id="61424"/>
    <lineage>
        <taxon>Eukaryota</taxon>
        <taxon>Fungi</taxon>
        <taxon>Fungi incertae sedis</taxon>
        <taxon>Zoopagomycota</taxon>
        <taxon>Kickxellomycotina</taxon>
        <taxon>Harpellomycetes</taxon>
        <taxon>Harpellales</taxon>
        <taxon>Harpellaceae</taxon>
        <taxon>Furculomyces</taxon>
    </lineage>
</organism>
<dbReference type="FunFam" id="3.10.20.340:FF:000002">
    <property type="entry name" value="Arginine biosynthesis bifunctional protein ArgJ, mitochondrial"/>
    <property type="match status" value="1"/>
</dbReference>
<comment type="subcellular location">
    <subcellularLocation>
        <location evidence="9">Mitochondrion matrix</location>
    </subcellularLocation>
</comment>
<feature type="binding site" evidence="9">
    <location>
        <position position="467"/>
    </location>
    <ligand>
        <name>substrate</name>
    </ligand>
</feature>
<comment type="function">
    <text evidence="9">Catalyzes two activities which are involved in the cyclic version of arginine biosynthesis: the synthesis of acetylglutamate from glutamate and acetyl-CoA, and of ornithine by transacetylation between acetylornithine and glutamate.</text>
</comment>
<evidence type="ECO:0000256" key="8">
    <source>
        <dbReference type="ARBA" id="ARBA00023315"/>
    </source>
</evidence>
<dbReference type="NCBIfam" id="TIGR00120">
    <property type="entry name" value="ArgJ"/>
    <property type="match status" value="1"/>
</dbReference>
<feature type="chain" id="PRO_5023223602" description="Arginine biosynthesis bifunctional protein ArgJ alpha chain" evidence="9">
    <location>
        <begin position="1"/>
        <end position="248"/>
    </location>
</feature>
<dbReference type="GO" id="GO:0005759">
    <property type="term" value="C:mitochondrial matrix"/>
    <property type="evidence" value="ECO:0007669"/>
    <property type="project" value="UniProtKB-SubCell"/>
</dbReference>
<evidence type="ECO:0000256" key="4">
    <source>
        <dbReference type="ARBA" id="ARBA00022679"/>
    </source>
</evidence>
<comment type="pathway">
    <text evidence="9">Amino-acid biosynthesis; L-arginine biosynthesis; N(2)-acetyl-L-ornithine from L-glutamate: step 1/4.</text>
</comment>
<dbReference type="InterPro" id="IPR002813">
    <property type="entry name" value="Arg_biosynth_ArgJ"/>
</dbReference>
<reference evidence="10 11" key="1">
    <citation type="journal article" date="2018" name="MBio">
        <title>Comparative Genomics Reveals the Core Gene Toolbox for the Fungus-Insect Symbiosis.</title>
        <authorList>
            <person name="Wang Y."/>
            <person name="Stata M."/>
            <person name="Wang W."/>
            <person name="Stajich J.E."/>
            <person name="White M.M."/>
            <person name="Moncalvo J.M."/>
        </authorList>
    </citation>
    <scope>NUCLEOTIDE SEQUENCE [LARGE SCALE GENOMIC DNA]</scope>
    <source>
        <strain evidence="10 11">AUS-77-4</strain>
    </source>
</reference>
<dbReference type="SUPFAM" id="SSF56266">
    <property type="entry name" value="DmpA/ArgJ-like"/>
    <property type="match status" value="1"/>
</dbReference>
<dbReference type="EC" id="2.3.1.35" evidence="9"/>
<keyword evidence="11" id="KW-1185">Reference proteome</keyword>
<evidence type="ECO:0000256" key="6">
    <source>
        <dbReference type="ARBA" id="ARBA00023128"/>
    </source>
</evidence>
<keyword evidence="5 9" id="KW-0068">Autocatalytic cleavage</keyword>
<keyword evidence="7 9" id="KW-0511">Multifunctional enzyme</keyword>
<feature type="chain" id="PRO_5023223603" description="Arginine biosynthesis bifunctional protein ArgJ beta chain" evidence="9">
    <location>
        <begin position="249"/>
        <end position="472"/>
    </location>
</feature>
<feature type="active site" description="Nucleophile" evidence="9">
    <location>
        <position position="249"/>
    </location>
</feature>
<dbReference type="AlphaFoldDB" id="A0A2T9Z4T9"/>
<name>A0A2T9Z4T9_9FUNG</name>
<evidence type="ECO:0000256" key="2">
    <source>
        <dbReference type="ARBA" id="ARBA00022571"/>
    </source>
</evidence>
<dbReference type="OrthoDB" id="4199794at2759"/>
<keyword evidence="6 9" id="KW-0496">Mitochondrion</keyword>
<dbReference type="InterPro" id="IPR042195">
    <property type="entry name" value="ArgJ_beta_C"/>
</dbReference>